<dbReference type="OMA" id="NWYGFNV"/>
<dbReference type="PANTHER" id="PTHR43353">
    <property type="entry name" value="SUCCINATE-SEMIALDEHYDE DEHYDROGENASE, MITOCHONDRIAL"/>
    <property type="match status" value="1"/>
</dbReference>
<dbReference type="PANTHER" id="PTHR43353:SF6">
    <property type="entry name" value="CYTOPLASMIC ALDEHYDE DEHYDROGENASE (EUROFUNG)"/>
    <property type="match status" value="1"/>
</dbReference>
<dbReference type="OrthoDB" id="310895at2759"/>
<dbReference type="HOGENOM" id="CLU_005391_1_0_1"/>
<dbReference type="GeneID" id="18874091"/>
<organism evidence="6">
    <name type="scientific">Spathaspora passalidarum (strain NRRL Y-27907 / 11-Y1)</name>
    <dbReference type="NCBI Taxonomy" id="619300"/>
    <lineage>
        <taxon>Eukaryota</taxon>
        <taxon>Fungi</taxon>
        <taxon>Dikarya</taxon>
        <taxon>Ascomycota</taxon>
        <taxon>Saccharomycotina</taxon>
        <taxon>Pichiomycetes</taxon>
        <taxon>Debaryomycetaceae</taxon>
        <taxon>Spathaspora</taxon>
    </lineage>
</organism>
<evidence type="ECO:0000256" key="2">
    <source>
        <dbReference type="PROSITE-ProRule" id="PRU10007"/>
    </source>
</evidence>
<dbReference type="PROSITE" id="PS00687">
    <property type="entry name" value="ALDEHYDE_DEHYDR_GLU"/>
    <property type="match status" value="1"/>
</dbReference>
<dbReference type="InterPro" id="IPR016163">
    <property type="entry name" value="Ald_DH_C"/>
</dbReference>
<dbReference type="RefSeq" id="XP_007376085.1">
    <property type="nucleotide sequence ID" value="XM_007376023.1"/>
</dbReference>
<feature type="domain" description="Aldehyde dehydrogenase" evidence="4">
    <location>
        <begin position="50"/>
        <end position="482"/>
    </location>
</feature>
<dbReference type="SUPFAM" id="SSF53720">
    <property type="entry name" value="ALDH-like"/>
    <property type="match status" value="1"/>
</dbReference>
<dbReference type="AlphaFoldDB" id="G3ARI6"/>
<dbReference type="STRING" id="619300.G3ARI6"/>
<dbReference type="Gene3D" id="3.40.605.10">
    <property type="entry name" value="Aldehyde Dehydrogenase, Chain A, domain 1"/>
    <property type="match status" value="1"/>
</dbReference>
<keyword evidence="6" id="KW-1185">Reference proteome</keyword>
<dbReference type="GO" id="GO:0009450">
    <property type="term" value="P:gamma-aminobutyric acid catabolic process"/>
    <property type="evidence" value="ECO:0007669"/>
    <property type="project" value="TreeGrafter"/>
</dbReference>
<comment type="similarity">
    <text evidence="3">Belongs to the aldehyde dehydrogenase family.</text>
</comment>
<evidence type="ECO:0000259" key="4">
    <source>
        <dbReference type="Pfam" id="PF00171"/>
    </source>
</evidence>
<accession>G3ARI6</accession>
<gene>
    <name evidence="5" type="ORF">SPAPADRAFT_61877</name>
</gene>
<dbReference type="EMBL" id="GL996503">
    <property type="protein sequence ID" value="EGW31307.1"/>
    <property type="molecule type" value="Genomic_DNA"/>
</dbReference>
<proteinExistence type="inferred from homology"/>
<sequence length="486" mass="52813">MTRPPVRSISNLVPNIISGKEVASAKLQIPVLSPNAPYETLHHYTSFPVSPESISELSSIVQSGFKTWSNTSETERIKIFTRAIELLQQRRHELIESQLEIGMPMWFAGFNVDGFIGQVQEYINMLGNSSSTSIIPSAETDLAMAVRSPIGPVLSISPWNAPVLLAGRSIMAPLAAGCSVIVKPAEKSPKCAYLLVKCFLDAGVPGNVLQLVNVKPQENAVFIDKLLGTGVIRKLNFTGSTLVGKSIAATAGSHLVPCLLELGGKNASIVCPDADIDQAVGKITWSGWSHKGQICMSTDVAYIHESVYDEFKSKLVTVAREIAQDPDYLIPQRDLVGTTKVVNLIEDALNKGASLTFGEFSKQEIESSGIIKPIILENVIKGMELYDQESFGPVFSIEKYSNINQVIDKINHSPYGLKSAIWSRNVFEAIKLAKQIETGGVHINNSTVHDEPTVPHGGLKSSGIGRFNSRWGIDDFTVVKSITVNQ</sequence>
<name>G3ARI6_SPAPN</name>
<dbReference type="KEGG" id="spaa:SPAPADRAFT_61877"/>
<dbReference type="InterPro" id="IPR029510">
    <property type="entry name" value="Ald_DH_CS_GLU"/>
</dbReference>
<evidence type="ECO:0000256" key="1">
    <source>
        <dbReference type="ARBA" id="ARBA00023002"/>
    </source>
</evidence>
<evidence type="ECO:0000313" key="6">
    <source>
        <dbReference type="Proteomes" id="UP000000709"/>
    </source>
</evidence>
<dbReference type="Proteomes" id="UP000000709">
    <property type="component" value="Unassembled WGS sequence"/>
</dbReference>
<reference evidence="5 6" key="1">
    <citation type="journal article" date="2011" name="Proc. Natl. Acad. Sci. U.S.A.">
        <title>Comparative genomics of xylose-fermenting fungi for enhanced biofuel production.</title>
        <authorList>
            <person name="Wohlbach D.J."/>
            <person name="Kuo A."/>
            <person name="Sato T.K."/>
            <person name="Potts K.M."/>
            <person name="Salamov A.A."/>
            <person name="LaButti K.M."/>
            <person name="Sun H."/>
            <person name="Clum A."/>
            <person name="Pangilinan J.L."/>
            <person name="Lindquist E.A."/>
            <person name="Lucas S."/>
            <person name="Lapidus A."/>
            <person name="Jin M."/>
            <person name="Gunawan C."/>
            <person name="Balan V."/>
            <person name="Dale B.E."/>
            <person name="Jeffries T.W."/>
            <person name="Zinkel R."/>
            <person name="Barry K.W."/>
            <person name="Grigoriev I.V."/>
            <person name="Gasch A.P."/>
        </authorList>
    </citation>
    <scope>NUCLEOTIDE SEQUENCE [LARGE SCALE GENOMIC DNA]</scope>
    <source>
        <strain evidence="6">NRRL Y-27907 / 11-Y1</strain>
    </source>
</reference>
<dbReference type="InterPro" id="IPR050740">
    <property type="entry name" value="Aldehyde_DH_Superfamily"/>
</dbReference>
<dbReference type="InterPro" id="IPR015590">
    <property type="entry name" value="Aldehyde_DH_dom"/>
</dbReference>
<evidence type="ECO:0000313" key="5">
    <source>
        <dbReference type="EMBL" id="EGW31307.1"/>
    </source>
</evidence>
<evidence type="ECO:0000256" key="3">
    <source>
        <dbReference type="RuleBase" id="RU003345"/>
    </source>
</evidence>
<feature type="active site" evidence="2">
    <location>
        <position position="261"/>
    </location>
</feature>
<dbReference type="Gene3D" id="3.40.309.10">
    <property type="entry name" value="Aldehyde Dehydrogenase, Chain A, domain 2"/>
    <property type="match status" value="1"/>
</dbReference>
<dbReference type="InterPro" id="IPR016162">
    <property type="entry name" value="Ald_DH_N"/>
</dbReference>
<dbReference type="InParanoid" id="G3ARI6"/>
<dbReference type="GO" id="GO:0004777">
    <property type="term" value="F:succinate-semialdehyde dehydrogenase (NAD+) activity"/>
    <property type="evidence" value="ECO:0007669"/>
    <property type="project" value="TreeGrafter"/>
</dbReference>
<keyword evidence="1 3" id="KW-0560">Oxidoreductase</keyword>
<dbReference type="InterPro" id="IPR016161">
    <property type="entry name" value="Ald_DH/histidinol_DH"/>
</dbReference>
<protein>
    <recommendedName>
        <fullName evidence="4">Aldehyde dehydrogenase domain-containing protein</fullName>
    </recommendedName>
</protein>
<dbReference type="eggNOG" id="KOG2451">
    <property type="taxonomic scope" value="Eukaryota"/>
</dbReference>
<dbReference type="Pfam" id="PF00171">
    <property type="entry name" value="Aldedh"/>
    <property type="match status" value="1"/>
</dbReference>